<dbReference type="PANTHER" id="PTHR12697:SF37">
    <property type="entry name" value="CONSERVED VIRULENCE FACTOR C"/>
    <property type="match status" value="1"/>
</dbReference>
<dbReference type="SUPFAM" id="SSF48371">
    <property type="entry name" value="ARM repeat"/>
    <property type="match status" value="1"/>
</dbReference>
<dbReference type="InterPro" id="IPR004155">
    <property type="entry name" value="PBS_lyase_HEAT"/>
</dbReference>
<dbReference type="Gene3D" id="1.25.10.10">
    <property type="entry name" value="Leucine-rich Repeat Variant"/>
    <property type="match status" value="1"/>
</dbReference>
<dbReference type="PANTHER" id="PTHR12697">
    <property type="entry name" value="PBS LYASE HEAT-LIKE PROTEIN"/>
    <property type="match status" value="1"/>
</dbReference>
<proteinExistence type="predicted"/>
<organism evidence="2 3">
    <name type="scientific">Oceanobacillus piezotolerans</name>
    <dbReference type="NCBI Taxonomy" id="2448030"/>
    <lineage>
        <taxon>Bacteria</taxon>
        <taxon>Bacillati</taxon>
        <taxon>Bacillota</taxon>
        <taxon>Bacilli</taxon>
        <taxon>Bacillales</taxon>
        <taxon>Bacillaceae</taxon>
        <taxon>Oceanobacillus</taxon>
    </lineage>
</organism>
<dbReference type="Pfam" id="PF13646">
    <property type="entry name" value="HEAT_2"/>
    <property type="match status" value="1"/>
</dbReference>
<dbReference type="SUPFAM" id="SSF110836">
    <property type="entry name" value="Hypothetical protein SAV1430"/>
    <property type="match status" value="1"/>
</dbReference>
<dbReference type="Proteomes" id="UP000270219">
    <property type="component" value="Unassembled WGS sequence"/>
</dbReference>
<accession>A0A498D7U3</accession>
<dbReference type="InterPro" id="IPR014824">
    <property type="entry name" value="Nfu/NifU_N"/>
</dbReference>
<dbReference type="OrthoDB" id="420201at2"/>
<dbReference type="EMBL" id="RCHR01000006">
    <property type="protein sequence ID" value="RLL42027.1"/>
    <property type="molecule type" value="Genomic_DNA"/>
</dbReference>
<dbReference type="Gene3D" id="3.30.1370.70">
    <property type="entry name" value="Scaffold protein Nfu/NifU, N-terminal domain"/>
    <property type="match status" value="1"/>
</dbReference>
<dbReference type="InterPro" id="IPR025989">
    <property type="entry name" value="Virulence_F_dom"/>
</dbReference>
<evidence type="ECO:0000313" key="2">
    <source>
        <dbReference type="EMBL" id="RLL42027.1"/>
    </source>
</evidence>
<dbReference type="Pfam" id="PF13769">
    <property type="entry name" value="Virulence_fact"/>
    <property type="match status" value="1"/>
</dbReference>
<protein>
    <submittedName>
        <fullName evidence="2">Virulence factor</fullName>
    </submittedName>
</protein>
<dbReference type="InterPro" id="IPR016024">
    <property type="entry name" value="ARM-type_fold"/>
</dbReference>
<dbReference type="Pfam" id="PF08712">
    <property type="entry name" value="Nfu_N"/>
    <property type="match status" value="1"/>
</dbReference>
<evidence type="ECO:0000259" key="1">
    <source>
        <dbReference type="SMART" id="SM00932"/>
    </source>
</evidence>
<dbReference type="GO" id="GO:0016491">
    <property type="term" value="F:oxidoreductase activity"/>
    <property type="evidence" value="ECO:0007669"/>
    <property type="project" value="TreeGrafter"/>
</dbReference>
<sequence>MRITSIEPTPSPHSMKINVDEELAAGENYNYKQGENLNKAPSYVKELFQIHGVINIYRVVDFIALARNPKVPWESILPKVREVLGTEETEDHLSHTQPIVTSHDAFGEVKVYIQMYRDIPIQVKLDDGNEEKRFGLPNYFMNAAMEASSHSPDFIMERKWVEQRPRYGSMEDIGKEIVEEIMASYDEKRIDRLVINANQTEDTKQNVIPPTEQSPSPGVMNDPNWKVRYAALDRLDPTLEHLPLLERAINDEKASIRRLATAYLGMIEEPDVLPLLYKALKDKAVNVRRTAGDCISDLGYKEAMPEMILSLKDSSRLVRWRAAMFLYEVGDESCIPALEEAADDPEFEVRMQIKLALERIKGGEDAKGSVWHQMTLATQDNKK</sequence>
<feature type="domain" description="Scaffold protein Nfu/NifU N-terminal" evidence="1">
    <location>
        <begin position="4"/>
        <end position="91"/>
    </location>
</feature>
<name>A0A498D7U3_9BACI</name>
<dbReference type="SMART" id="SM00567">
    <property type="entry name" value="EZ_HEAT"/>
    <property type="match status" value="4"/>
</dbReference>
<gene>
    <name evidence="2" type="ORF">D8M04_15695</name>
</gene>
<reference evidence="2 3" key="1">
    <citation type="submission" date="2018-10" db="EMBL/GenBank/DDBJ databases">
        <title>Oceanobacillus sp. YLB-02 draft genome.</title>
        <authorList>
            <person name="Yu L."/>
        </authorList>
    </citation>
    <scope>NUCLEOTIDE SEQUENCE [LARGE SCALE GENOMIC DNA]</scope>
    <source>
        <strain evidence="2 3">YLB-02</strain>
    </source>
</reference>
<dbReference type="InterPro" id="IPR011989">
    <property type="entry name" value="ARM-like"/>
</dbReference>
<dbReference type="InterPro" id="IPR036498">
    <property type="entry name" value="Nfu/NifU_N_sf"/>
</dbReference>
<evidence type="ECO:0000313" key="3">
    <source>
        <dbReference type="Proteomes" id="UP000270219"/>
    </source>
</evidence>
<comment type="caution">
    <text evidence="2">The sequence shown here is derived from an EMBL/GenBank/DDBJ whole genome shotgun (WGS) entry which is preliminary data.</text>
</comment>
<keyword evidence="3" id="KW-1185">Reference proteome</keyword>
<dbReference type="AlphaFoldDB" id="A0A498D7U3"/>
<dbReference type="RefSeq" id="WP_121524366.1">
    <property type="nucleotide sequence ID" value="NZ_RCHR01000006.1"/>
</dbReference>
<dbReference type="SMART" id="SM00932">
    <property type="entry name" value="Nfu_N"/>
    <property type="match status" value="1"/>
</dbReference>